<evidence type="ECO:0000313" key="2">
    <source>
        <dbReference type="Proteomes" id="UP000186096"/>
    </source>
</evidence>
<dbReference type="RefSeq" id="WP_076440872.1">
    <property type="nucleotide sequence ID" value="NZ_FTNI01000030.1"/>
</dbReference>
<dbReference type="STRING" id="58117.SAMN05421833_130107"/>
<dbReference type="AlphaFoldDB" id="A0A1N7GNB6"/>
<sequence length="142" mass="15190">MATVPAWRLHFSNLPGPIDHVAVDQKAIGTIEDAVGDYLLVDEQITAVEVLDERTLLVSYDYGSCTLGPLPVSLRVREEPDVVVLGIDIPYRAPGPCAGVGEFGKGVIRLDEPLGDRVVVDAITALPVLCRRAQNTCRAGNG</sequence>
<protein>
    <submittedName>
        <fullName evidence="1">Uncharacterized protein</fullName>
    </submittedName>
</protein>
<dbReference type="EMBL" id="FTNI01000030">
    <property type="protein sequence ID" value="SIS14087.1"/>
    <property type="molecule type" value="Genomic_DNA"/>
</dbReference>
<keyword evidence="2" id="KW-1185">Reference proteome</keyword>
<proteinExistence type="predicted"/>
<accession>A0A1N7GNB6</accession>
<dbReference type="OrthoDB" id="4307068at2"/>
<gene>
    <name evidence="1" type="ORF">SAMN05421833_130107</name>
</gene>
<reference evidence="2" key="1">
    <citation type="submission" date="2017-01" db="EMBL/GenBank/DDBJ databases">
        <authorList>
            <person name="Varghese N."/>
            <person name="Submissions S."/>
        </authorList>
    </citation>
    <scope>NUCLEOTIDE SEQUENCE [LARGE SCALE GENOMIC DNA]</scope>
    <source>
        <strain evidence="2">ATCC 12950</strain>
    </source>
</reference>
<dbReference type="Proteomes" id="UP000186096">
    <property type="component" value="Unassembled WGS sequence"/>
</dbReference>
<evidence type="ECO:0000313" key="1">
    <source>
        <dbReference type="EMBL" id="SIS14087.1"/>
    </source>
</evidence>
<name>A0A1N7GNB6_9ACTN</name>
<organism evidence="1 2">
    <name type="scientific">Microbispora rosea</name>
    <dbReference type="NCBI Taxonomy" id="58117"/>
    <lineage>
        <taxon>Bacteria</taxon>
        <taxon>Bacillati</taxon>
        <taxon>Actinomycetota</taxon>
        <taxon>Actinomycetes</taxon>
        <taxon>Streptosporangiales</taxon>
        <taxon>Streptosporangiaceae</taxon>
        <taxon>Microbispora</taxon>
    </lineage>
</organism>